<dbReference type="EMBL" id="NHRY01000218">
    <property type="protein sequence ID" value="PPQ30033.1"/>
    <property type="molecule type" value="Genomic_DNA"/>
</dbReference>
<name>A0A2S6N5Y3_RHOGL</name>
<dbReference type="AlphaFoldDB" id="A0A2S6N5Y3"/>
<dbReference type="InterPro" id="IPR029151">
    <property type="entry name" value="Sensor-like_sf"/>
</dbReference>
<proteinExistence type="predicted"/>
<dbReference type="SUPFAM" id="SSF103190">
    <property type="entry name" value="Sensory domain-like"/>
    <property type="match status" value="1"/>
</dbReference>
<evidence type="ECO:0000313" key="3">
    <source>
        <dbReference type="Proteomes" id="UP000239724"/>
    </source>
</evidence>
<dbReference type="Pfam" id="PF17201">
    <property type="entry name" value="Cache_3-Cache_2"/>
    <property type="match status" value="1"/>
</dbReference>
<sequence length="144" mass="15416">MDRIKVSMAALKAKTAKLGPPKIEGTAPVAGKDVQALYFGTTKMNNFFEVVDEVVKENGGTATLFVKNGNDFVRVATNVKKDDGSRAIGTVLDPNGPVFPMIQKGDAYYGDTTILGKPYITGYDPIKDASGKVIGIYYVGYLKG</sequence>
<comment type="caution">
    <text evidence="2">The sequence shown here is derived from an EMBL/GenBank/DDBJ whole genome shotgun (WGS) entry which is preliminary data.</text>
</comment>
<dbReference type="OrthoDB" id="8320983at2"/>
<reference evidence="2 3" key="1">
    <citation type="journal article" date="2018" name="Arch. Microbiol.">
        <title>New insights into the metabolic potential of the phototrophic purple bacterium Rhodopila globiformis DSM 161(T) from its draft genome sequence and evidence for a vanadium-dependent nitrogenase.</title>
        <authorList>
            <person name="Imhoff J.F."/>
            <person name="Rahn T."/>
            <person name="Kunzel S."/>
            <person name="Neulinger S.C."/>
        </authorList>
    </citation>
    <scope>NUCLEOTIDE SEQUENCE [LARGE SCALE GENOMIC DNA]</scope>
    <source>
        <strain evidence="2 3">DSM 161</strain>
    </source>
</reference>
<evidence type="ECO:0000313" key="2">
    <source>
        <dbReference type="EMBL" id="PPQ30033.1"/>
    </source>
</evidence>
<accession>A0A2S6N5Y3</accession>
<organism evidence="2 3">
    <name type="scientific">Rhodopila globiformis</name>
    <name type="common">Rhodopseudomonas globiformis</name>
    <dbReference type="NCBI Taxonomy" id="1071"/>
    <lineage>
        <taxon>Bacteria</taxon>
        <taxon>Pseudomonadati</taxon>
        <taxon>Pseudomonadota</taxon>
        <taxon>Alphaproteobacteria</taxon>
        <taxon>Acetobacterales</taxon>
        <taxon>Acetobacteraceae</taxon>
        <taxon>Rhodopila</taxon>
    </lineage>
</organism>
<gene>
    <name evidence="2" type="ORF">CCS01_20250</name>
</gene>
<feature type="domain" description="Cache 3/Cache 2 fusion" evidence="1">
    <location>
        <begin position="28"/>
        <end position="141"/>
    </location>
</feature>
<dbReference type="Proteomes" id="UP000239724">
    <property type="component" value="Unassembled WGS sequence"/>
</dbReference>
<evidence type="ECO:0000259" key="1">
    <source>
        <dbReference type="Pfam" id="PF17201"/>
    </source>
</evidence>
<dbReference type="InterPro" id="IPR033462">
    <property type="entry name" value="Cache_3-Cache_2"/>
</dbReference>
<keyword evidence="3" id="KW-1185">Reference proteome</keyword>
<protein>
    <recommendedName>
        <fullName evidence="1">Cache 3/Cache 2 fusion domain-containing protein</fullName>
    </recommendedName>
</protein>